<feature type="transmembrane region" description="Helical" evidence="1">
    <location>
        <begin position="20"/>
        <end position="42"/>
    </location>
</feature>
<accession>A0A9N9WRL2</accession>
<feature type="transmembrane region" description="Helical" evidence="1">
    <location>
        <begin position="134"/>
        <end position="156"/>
    </location>
</feature>
<feature type="transmembrane region" description="Helical" evidence="1">
    <location>
        <begin position="106"/>
        <end position="127"/>
    </location>
</feature>
<keyword evidence="1" id="KW-0812">Transmembrane</keyword>
<evidence type="ECO:0000313" key="3">
    <source>
        <dbReference type="Proteomes" id="UP001153620"/>
    </source>
</evidence>
<evidence type="ECO:0000313" key="2">
    <source>
        <dbReference type="EMBL" id="CAG9802457.1"/>
    </source>
</evidence>
<reference evidence="2" key="1">
    <citation type="submission" date="2022-01" db="EMBL/GenBank/DDBJ databases">
        <authorList>
            <person name="King R."/>
        </authorList>
    </citation>
    <scope>NUCLEOTIDE SEQUENCE</scope>
</reference>
<evidence type="ECO:0000256" key="1">
    <source>
        <dbReference type="SAM" id="Phobius"/>
    </source>
</evidence>
<feature type="transmembrane region" description="Helical" evidence="1">
    <location>
        <begin position="82"/>
        <end position="100"/>
    </location>
</feature>
<protein>
    <submittedName>
        <fullName evidence="2">Uncharacterized protein</fullName>
    </submittedName>
</protein>
<dbReference type="AlphaFoldDB" id="A0A9N9WRL2"/>
<keyword evidence="1" id="KW-1133">Transmembrane helix</keyword>
<reference evidence="2" key="2">
    <citation type="submission" date="2022-10" db="EMBL/GenBank/DDBJ databases">
        <authorList>
            <consortium name="ENA_rothamsted_submissions"/>
            <consortium name="culmorum"/>
            <person name="King R."/>
        </authorList>
    </citation>
    <scope>NUCLEOTIDE SEQUENCE</scope>
</reference>
<gene>
    <name evidence="2" type="ORF">CHIRRI_LOCUS5366</name>
</gene>
<keyword evidence="3" id="KW-1185">Reference proteome</keyword>
<dbReference type="EMBL" id="OU895878">
    <property type="protein sequence ID" value="CAG9802457.1"/>
    <property type="molecule type" value="Genomic_DNA"/>
</dbReference>
<keyword evidence="1" id="KW-0472">Membrane</keyword>
<proteinExistence type="predicted"/>
<organism evidence="2 3">
    <name type="scientific">Chironomus riparius</name>
    <dbReference type="NCBI Taxonomy" id="315576"/>
    <lineage>
        <taxon>Eukaryota</taxon>
        <taxon>Metazoa</taxon>
        <taxon>Ecdysozoa</taxon>
        <taxon>Arthropoda</taxon>
        <taxon>Hexapoda</taxon>
        <taxon>Insecta</taxon>
        <taxon>Pterygota</taxon>
        <taxon>Neoptera</taxon>
        <taxon>Endopterygota</taxon>
        <taxon>Diptera</taxon>
        <taxon>Nematocera</taxon>
        <taxon>Chironomoidea</taxon>
        <taxon>Chironomidae</taxon>
        <taxon>Chironominae</taxon>
        <taxon>Chironomus</taxon>
    </lineage>
</organism>
<name>A0A9N9WRL2_9DIPT</name>
<dbReference type="Proteomes" id="UP001153620">
    <property type="component" value="Chromosome 2"/>
</dbReference>
<sequence>MSNFWSLNCGKIESEAKFYAWFGITLNIIIAVFAMYLTVFLIKNPCETIIEMKPIVQITRMYTESKNCETISTAALMTATKVFIVAVAEVILLAVLLLGIKKRNPAFIHHVFVYYIVSTIMGFFWELSAFSSKGYLLVIFPGILHLYFIYILYALYSKVSSEYQSIENVELQRV</sequence>